<dbReference type="AlphaFoldDB" id="A0ABD3BDB2"/>
<dbReference type="EMBL" id="JAVIJP010000100">
    <property type="protein sequence ID" value="KAL3615264.1"/>
    <property type="molecule type" value="Genomic_DNA"/>
</dbReference>
<name>A0ABD3BDB2_9LAMI</name>
<dbReference type="PROSITE" id="PS51473">
    <property type="entry name" value="GNK2"/>
    <property type="match status" value="1"/>
</dbReference>
<reference evidence="9" key="1">
    <citation type="journal article" date="2024" name="IScience">
        <title>Strigolactones Initiate the Formation of Haustorium-like Structures in Castilleja.</title>
        <authorList>
            <person name="Buerger M."/>
            <person name="Peterson D."/>
            <person name="Chory J."/>
        </authorList>
    </citation>
    <scope>NUCLEOTIDE SEQUENCE [LARGE SCALE GENOMIC DNA]</scope>
</reference>
<evidence type="ECO:0000313" key="9">
    <source>
        <dbReference type="Proteomes" id="UP001632038"/>
    </source>
</evidence>
<keyword evidence="6" id="KW-0812">Transmembrane</keyword>
<comment type="subcellular location">
    <subcellularLocation>
        <location evidence="1">Secreted</location>
    </subcellularLocation>
</comment>
<evidence type="ECO:0000256" key="4">
    <source>
        <dbReference type="ARBA" id="ARBA00022737"/>
    </source>
</evidence>
<evidence type="ECO:0000256" key="3">
    <source>
        <dbReference type="ARBA" id="ARBA00022729"/>
    </source>
</evidence>
<sequence>MGYAGFLIISSSSSPTFSLLMILMIMIIQTASGDTDLQFNCSSTSEKYTESSTYKSNLLNVLADLKNNTSPNHGFRNTSYGRDPDRVYGLALCRGDVFSFDCQICQLAIYWREYCYVKYSNVDFFGQIDTDNKFIMVNPNNVSYSVTKNLTAVALGLLSNLSKNATANNHMFATGKAFEPQESVVLCGMVQCSGDLSKHSCSGCLDYAMNQLPKYITENGSAELFSPGARTETGSCC</sequence>
<keyword evidence="6" id="KW-1133">Transmembrane helix</keyword>
<dbReference type="InterPro" id="IPR002902">
    <property type="entry name" value="GNK2"/>
</dbReference>
<comment type="caution">
    <text evidence="8">The sequence shown here is derived from an EMBL/GenBank/DDBJ whole genome shotgun (WGS) entry which is preliminary data.</text>
</comment>
<feature type="transmembrane region" description="Helical" evidence="6">
    <location>
        <begin position="6"/>
        <end position="28"/>
    </location>
</feature>
<organism evidence="8 9">
    <name type="scientific">Castilleja foliolosa</name>
    <dbReference type="NCBI Taxonomy" id="1961234"/>
    <lineage>
        <taxon>Eukaryota</taxon>
        <taxon>Viridiplantae</taxon>
        <taxon>Streptophyta</taxon>
        <taxon>Embryophyta</taxon>
        <taxon>Tracheophyta</taxon>
        <taxon>Spermatophyta</taxon>
        <taxon>Magnoliopsida</taxon>
        <taxon>eudicotyledons</taxon>
        <taxon>Gunneridae</taxon>
        <taxon>Pentapetalae</taxon>
        <taxon>asterids</taxon>
        <taxon>lamiids</taxon>
        <taxon>Lamiales</taxon>
        <taxon>Orobanchaceae</taxon>
        <taxon>Pedicularideae</taxon>
        <taxon>Castillejinae</taxon>
        <taxon>Castilleja</taxon>
    </lineage>
</organism>
<accession>A0ABD3BDB2</accession>
<keyword evidence="3" id="KW-0732">Signal</keyword>
<dbReference type="InterPro" id="IPR038408">
    <property type="entry name" value="GNK2_sf"/>
</dbReference>
<evidence type="ECO:0000256" key="6">
    <source>
        <dbReference type="SAM" id="Phobius"/>
    </source>
</evidence>
<dbReference type="Gene3D" id="3.30.430.20">
    <property type="entry name" value="Gnk2 domain, C-X8-C-X2-C motif"/>
    <property type="match status" value="2"/>
</dbReference>
<dbReference type="Pfam" id="PF01657">
    <property type="entry name" value="Stress-antifung"/>
    <property type="match status" value="2"/>
</dbReference>
<keyword evidence="6" id="KW-0472">Membrane</keyword>
<feature type="domain" description="Gnk2-homologous" evidence="7">
    <location>
        <begin position="130"/>
        <end position="237"/>
    </location>
</feature>
<keyword evidence="9" id="KW-1185">Reference proteome</keyword>
<evidence type="ECO:0000259" key="7">
    <source>
        <dbReference type="PROSITE" id="PS51473"/>
    </source>
</evidence>
<dbReference type="PANTHER" id="PTHR32411">
    <property type="entry name" value="CYSTEINE-RICH REPEAT SECRETORY PROTEIN 38-RELATED"/>
    <property type="match status" value="1"/>
</dbReference>
<keyword evidence="2" id="KW-0964">Secreted</keyword>
<proteinExistence type="inferred from homology"/>
<dbReference type="Proteomes" id="UP001632038">
    <property type="component" value="Unassembled WGS sequence"/>
</dbReference>
<dbReference type="InterPro" id="IPR050581">
    <property type="entry name" value="CRR_secretory_protein"/>
</dbReference>
<keyword evidence="4" id="KW-0677">Repeat</keyword>
<dbReference type="GO" id="GO:0005576">
    <property type="term" value="C:extracellular region"/>
    <property type="evidence" value="ECO:0007669"/>
    <property type="project" value="UniProtKB-SubCell"/>
</dbReference>
<protein>
    <recommendedName>
        <fullName evidence="7">Gnk2-homologous domain-containing protein</fullName>
    </recommendedName>
</protein>
<gene>
    <name evidence="8" type="ORF">CASFOL_040925</name>
</gene>
<evidence type="ECO:0000256" key="5">
    <source>
        <dbReference type="ARBA" id="ARBA00038515"/>
    </source>
</evidence>
<evidence type="ECO:0000256" key="1">
    <source>
        <dbReference type="ARBA" id="ARBA00004613"/>
    </source>
</evidence>
<dbReference type="CDD" id="cd23509">
    <property type="entry name" value="Gnk2-like"/>
    <property type="match status" value="2"/>
</dbReference>
<comment type="similarity">
    <text evidence="5">Belongs to the cysteine-rich repeat secretory protein family.</text>
</comment>
<evidence type="ECO:0000256" key="2">
    <source>
        <dbReference type="ARBA" id="ARBA00022525"/>
    </source>
</evidence>
<dbReference type="PANTHER" id="PTHR32411:SF43">
    <property type="entry name" value="CYSTEINE-RICH REPEAT SECRETORY PROTEIN 38"/>
    <property type="match status" value="1"/>
</dbReference>
<evidence type="ECO:0000313" key="8">
    <source>
        <dbReference type="EMBL" id="KAL3615264.1"/>
    </source>
</evidence>